<keyword evidence="3" id="KW-1185">Reference proteome</keyword>
<sequence>MNALARPTVSVALCTYNGEAYLPEQWRSLLEQQQLPDELVICDDRSTDGTVALLKQLATNAPFPVKILVNEIQLGSNKNFERALSQCTSDLIFICDQDDFWLPTKISTMVNYMASRPDVQVAFCDAWVTNEHLQERMGRFWEQVRFDKTAQQRWEQGEEMDVLLDGNRVMGCATVLRRELLNEIIPVPTGISGYIYDGWIGLIAAAHQTIQFIDQPLQLYRTHSQQQIGIREEAPPPTVRVQDRFSRNREHKLAPLRSKQELLSLIGQQLSDRVGAKAPGLLQLRQRLAHYTMRSTLRSGRLLRIAPVLTSFFQGNYHRYADASANRLAPYLAALGDILE</sequence>
<name>A0A6L9L5F8_9BACT</name>
<dbReference type="AlphaFoldDB" id="A0A6L9L5F8"/>
<dbReference type="Pfam" id="PF00535">
    <property type="entry name" value="Glycos_transf_2"/>
    <property type="match status" value="1"/>
</dbReference>
<dbReference type="PANTHER" id="PTHR22916">
    <property type="entry name" value="GLYCOSYLTRANSFERASE"/>
    <property type="match status" value="1"/>
</dbReference>
<evidence type="ECO:0000313" key="3">
    <source>
        <dbReference type="Proteomes" id="UP000474175"/>
    </source>
</evidence>
<accession>A0A6L9L5F8</accession>
<dbReference type="RefSeq" id="WP_163944957.1">
    <property type="nucleotide sequence ID" value="NZ_JAAFZH010000002.1"/>
</dbReference>
<keyword evidence="2" id="KW-0808">Transferase</keyword>
<dbReference type="Gene3D" id="3.90.550.10">
    <property type="entry name" value="Spore Coat Polysaccharide Biosynthesis Protein SpsA, Chain A"/>
    <property type="match status" value="1"/>
</dbReference>
<gene>
    <name evidence="2" type="ORF">GK108_07125</name>
</gene>
<feature type="domain" description="Glycosyltransferase 2-like" evidence="1">
    <location>
        <begin position="10"/>
        <end position="156"/>
    </location>
</feature>
<protein>
    <submittedName>
        <fullName evidence="2">Glycosyltransferase family 2 protein</fullName>
    </submittedName>
</protein>
<dbReference type="GO" id="GO:0016758">
    <property type="term" value="F:hexosyltransferase activity"/>
    <property type="evidence" value="ECO:0007669"/>
    <property type="project" value="UniProtKB-ARBA"/>
</dbReference>
<evidence type="ECO:0000259" key="1">
    <source>
        <dbReference type="Pfam" id="PF00535"/>
    </source>
</evidence>
<organism evidence="2 3">
    <name type="scientific">Spirosoma terrae</name>
    <dbReference type="NCBI Taxonomy" id="1968276"/>
    <lineage>
        <taxon>Bacteria</taxon>
        <taxon>Pseudomonadati</taxon>
        <taxon>Bacteroidota</taxon>
        <taxon>Cytophagia</taxon>
        <taxon>Cytophagales</taxon>
        <taxon>Cytophagaceae</taxon>
        <taxon>Spirosoma</taxon>
    </lineage>
</organism>
<dbReference type="InterPro" id="IPR029044">
    <property type="entry name" value="Nucleotide-diphossugar_trans"/>
</dbReference>
<comment type="caution">
    <text evidence="2">The sequence shown here is derived from an EMBL/GenBank/DDBJ whole genome shotgun (WGS) entry which is preliminary data.</text>
</comment>
<reference evidence="2 3" key="1">
    <citation type="submission" date="2020-02" db="EMBL/GenBank/DDBJ databases">
        <title>Draft genome sequence of two Spirosoma agri KCTC 52727 and Spirosoma terrae KCTC 52035.</title>
        <authorList>
            <person name="Rojas J."/>
            <person name="Ambika Manirajan B."/>
            <person name="Suarez C."/>
            <person name="Ratering S."/>
            <person name="Schnell S."/>
        </authorList>
    </citation>
    <scope>NUCLEOTIDE SEQUENCE [LARGE SCALE GENOMIC DNA]</scope>
    <source>
        <strain evidence="2 3">KCTC 52035</strain>
    </source>
</reference>
<dbReference type="EMBL" id="JAAFZH010000002">
    <property type="protein sequence ID" value="NDU94642.1"/>
    <property type="molecule type" value="Genomic_DNA"/>
</dbReference>
<evidence type="ECO:0000313" key="2">
    <source>
        <dbReference type="EMBL" id="NDU94642.1"/>
    </source>
</evidence>
<dbReference type="SUPFAM" id="SSF53448">
    <property type="entry name" value="Nucleotide-diphospho-sugar transferases"/>
    <property type="match status" value="1"/>
</dbReference>
<dbReference type="CDD" id="cd04196">
    <property type="entry name" value="GT_2_like_d"/>
    <property type="match status" value="1"/>
</dbReference>
<dbReference type="Proteomes" id="UP000474175">
    <property type="component" value="Unassembled WGS sequence"/>
</dbReference>
<dbReference type="PANTHER" id="PTHR22916:SF3">
    <property type="entry name" value="UDP-GLCNAC:BETAGAL BETA-1,3-N-ACETYLGLUCOSAMINYLTRANSFERASE-LIKE PROTEIN 1"/>
    <property type="match status" value="1"/>
</dbReference>
<proteinExistence type="predicted"/>
<dbReference type="InterPro" id="IPR001173">
    <property type="entry name" value="Glyco_trans_2-like"/>
</dbReference>